<dbReference type="InterPro" id="IPR032828">
    <property type="entry name" value="PolyA_RNA-bd"/>
</dbReference>
<gene>
    <name evidence="13" type="ORF">EJP82_04365</name>
</gene>
<evidence type="ECO:0000256" key="8">
    <source>
        <dbReference type="ARBA" id="ARBA00022884"/>
    </source>
</evidence>
<dbReference type="EMBL" id="RZNY01000003">
    <property type="protein sequence ID" value="RUT47621.1"/>
    <property type="molecule type" value="Genomic_DNA"/>
</dbReference>
<comment type="similarity">
    <text evidence="9">Belongs to the tRNA nucleotidyltransferase/poly(A) polymerase family.</text>
</comment>
<dbReference type="Pfam" id="PF12627">
    <property type="entry name" value="PolyA_pol_RNAbd"/>
    <property type="match status" value="1"/>
</dbReference>
<evidence type="ECO:0000313" key="14">
    <source>
        <dbReference type="Proteomes" id="UP000279446"/>
    </source>
</evidence>
<dbReference type="EC" id="2.7.7.72" evidence="13"/>
<keyword evidence="4 13" id="KW-0548">Nucleotidyltransferase</keyword>
<dbReference type="PROSITE" id="PS51257">
    <property type="entry name" value="PROKAR_LIPOPROTEIN"/>
    <property type="match status" value="1"/>
</dbReference>
<accession>A0A3S1DRQ5</accession>
<dbReference type="GO" id="GO:0000166">
    <property type="term" value="F:nucleotide binding"/>
    <property type="evidence" value="ECO:0007669"/>
    <property type="project" value="UniProtKB-KW"/>
</dbReference>
<evidence type="ECO:0000256" key="1">
    <source>
        <dbReference type="ARBA" id="ARBA00001946"/>
    </source>
</evidence>
<evidence type="ECO:0000256" key="2">
    <source>
        <dbReference type="ARBA" id="ARBA00022679"/>
    </source>
</evidence>
<evidence type="ECO:0000256" key="7">
    <source>
        <dbReference type="ARBA" id="ARBA00022842"/>
    </source>
</evidence>
<dbReference type="Pfam" id="PF01743">
    <property type="entry name" value="PolyA_pol"/>
    <property type="match status" value="1"/>
</dbReference>
<dbReference type="Gene3D" id="1.10.3090.10">
    <property type="entry name" value="cca-adding enzyme, domain 2"/>
    <property type="match status" value="1"/>
</dbReference>
<evidence type="ECO:0000313" key="13">
    <source>
        <dbReference type="EMBL" id="RUT47621.1"/>
    </source>
</evidence>
<keyword evidence="5" id="KW-0479">Metal-binding</keyword>
<dbReference type="RefSeq" id="WP_127190822.1">
    <property type="nucleotide sequence ID" value="NZ_RZNY01000003.1"/>
</dbReference>
<dbReference type="AlphaFoldDB" id="A0A3S1DRQ5"/>
<comment type="cofactor">
    <cofactor evidence="1">
        <name>Mg(2+)</name>
        <dbReference type="ChEBI" id="CHEBI:18420"/>
    </cofactor>
</comment>
<dbReference type="GO" id="GO:0004810">
    <property type="term" value="F:CCA tRNA nucleotidyltransferase activity"/>
    <property type="evidence" value="ECO:0007669"/>
    <property type="project" value="UniProtKB-EC"/>
</dbReference>
<protein>
    <submittedName>
        <fullName evidence="13">CCA tRNA nucleotidyltransferase</fullName>
        <ecNumber evidence="13">2.7.7.72</ecNumber>
    </submittedName>
</protein>
<evidence type="ECO:0000256" key="5">
    <source>
        <dbReference type="ARBA" id="ARBA00022723"/>
    </source>
</evidence>
<dbReference type="OrthoDB" id="9805698at2"/>
<sequence>MNSWKQVNPLMLRQGEDVLRKLLESGFQCFFVGGCVRDELMDRPIHDMDIATSASPEQVISLFERTVPTGIQHGTVTVLMEDYQFEVTTFRKESSYADHRRPLSVQFVDDITEDLQRRDFTMNAIARDINGVLMDPFHGREDIEAGLIRCVGNASERFDEDALRMMRGIRFASIFGFRPVKSMWRGLLAGRDKLSYIAMERIRAELERIVLGPHPLRGLALLDRSGLLHYTKVPVPSINDIRKDLLETLGKIQGNEPEVRWSLLIQGLGIQGDEASRIMKAWTFSNAVAQGTAEIVQFDEAWTEAKVRPHNEEELRRVWTTLQVRFGKSVTEKWLERQAILLEGCNGDHGGANDSKVSSLEMTRLWHESLSVHRVQDLAVSGNEVLLITGKPGGPWLGKLMKQWLLSVALGDLPNDKDILLEQAKAVVNRDER</sequence>
<evidence type="ECO:0000259" key="12">
    <source>
        <dbReference type="Pfam" id="PF13735"/>
    </source>
</evidence>
<dbReference type="InterPro" id="IPR043519">
    <property type="entry name" value="NT_sf"/>
</dbReference>
<dbReference type="Proteomes" id="UP000279446">
    <property type="component" value="Unassembled WGS sequence"/>
</dbReference>
<proteinExistence type="inferred from homology"/>
<keyword evidence="7" id="KW-0460">Magnesium</keyword>
<organism evidence="13 14">
    <name type="scientific">Paenibacillus anaericanus</name>
    <dbReference type="NCBI Taxonomy" id="170367"/>
    <lineage>
        <taxon>Bacteria</taxon>
        <taxon>Bacillati</taxon>
        <taxon>Bacillota</taxon>
        <taxon>Bacilli</taxon>
        <taxon>Bacillales</taxon>
        <taxon>Paenibacillaceae</taxon>
        <taxon>Paenibacillus</taxon>
    </lineage>
</organism>
<evidence type="ECO:0000256" key="4">
    <source>
        <dbReference type="ARBA" id="ARBA00022695"/>
    </source>
</evidence>
<keyword evidence="14" id="KW-1185">Reference proteome</keyword>
<evidence type="ECO:0000259" key="10">
    <source>
        <dbReference type="Pfam" id="PF01743"/>
    </source>
</evidence>
<keyword evidence="8 9" id="KW-0694">RNA-binding</keyword>
<evidence type="ECO:0000256" key="9">
    <source>
        <dbReference type="RuleBase" id="RU003953"/>
    </source>
</evidence>
<dbReference type="PANTHER" id="PTHR46173:SF1">
    <property type="entry name" value="CCA TRNA NUCLEOTIDYLTRANSFERASE 1, MITOCHONDRIAL"/>
    <property type="match status" value="1"/>
</dbReference>
<dbReference type="InterPro" id="IPR002646">
    <property type="entry name" value="PolA_pol_head_dom"/>
</dbReference>
<feature type="domain" description="CCA-adding enzyme C-terminal" evidence="12">
    <location>
        <begin position="257"/>
        <end position="423"/>
    </location>
</feature>
<dbReference type="Gene3D" id="1.10.246.80">
    <property type="match status" value="1"/>
</dbReference>
<evidence type="ECO:0000256" key="6">
    <source>
        <dbReference type="ARBA" id="ARBA00022741"/>
    </source>
</evidence>
<dbReference type="CDD" id="cd05398">
    <property type="entry name" value="NT_ClassII-CCAase"/>
    <property type="match status" value="1"/>
</dbReference>
<dbReference type="InterPro" id="IPR050264">
    <property type="entry name" value="Bact_CCA-adding_enz_type3_sf"/>
</dbReference>
<dbReference type="GO" id="GO:0046872">
    <property type="term" value="F:metal ion binding"/>
    <property type="evidence" value="ECO:0007669"/>
    <property type="project" value="UniProtKB-KW"/>
</dbReference>
<dbReference type="Gene3D" id="3.30.460.10">
    <property type="entry name" value="Beta Polymerase, domain 2"/>
    <property type="match status" value="1"/>
</dbReference>
<keyword evidence="3" id="KW-0819">tRNA processing</keyword>
<evidence type="ECO:0000256" key="3">
    <source>
        <dbReference type="ARBA" id="ARBA00022694"/>
    </source>
</evidence>
<comment type="caution">
    <text evidence="13">The sequence shown here is derived from an EMBL/GenBank/DDBJ whole genome shotgun (WGS) entry which is preliminary data.</text>
</comment>
<dbReference type="Pfam" id="PF13735">
    <property type="entry name" value="tRNA_NucTran2_2"/>
    <property type="match status" value="1"/>
</dbReference>
<dbReference type="SUPFAM" id="SSF81301">
    <property type="entry name" value="Nucleotidyltransferase"/>
    <property type="match status" value="1"/>
</dbReference>
<evidence type="ECO:0000259" key="11">
    <source>
        <dbReference type="Pfam" id="PF12627"/>
    </source>
</evidence>
<dbReference type="InterPro" id="IPR032810">
    <property type="entry name" value="CCA-adding_enz_C"/>
</dbReference>
<reference evidence="13 14" key="1">
    <citation type="submission" date="2018-12" db="EMBL/GenBank/DDBJ databases">
        <authorList>
            <person name="Sun L."/>
            <person name="Chen Z."/>
        </authorList>
    </citation>
    <scope>NUCLEOTIDE SEQUENCE [LARGE SCALE GENOMIC DNA]</scope>
    <source>
        <strain evidence="13 14">DSM 15890</strain>
    </source>
</reference>
<dbReference type="GO" id="GO:0000049">
    <property type="term" value="F:tRNA binding"/>
    <property type="evidence" value="ECO:0007669"/>
    <property type="project" value="TreeGrafter"/>
</dbReference>
<dbReference type="PANTHER" id="PTHR46173">
    <property type="entry name" value="CCA TRNA NUCLEOTIDYLTRANSFERASE 1, MITOCHONDRIAL"/>
    <property type="match status" value="1"/>
</dbReference>
<keyword evidence="2 9" id="KW-0808">Transferase</keyword>
<feature type="domain" description="Poly A polymerase head" evidence="10">
    <location>
        <begin position="29"/>
        <end position="149"/>
    </location>
</feature>
<name>A0A3S1DRQ5_9BACL</name>
<dbReference type="SUPFAM" id="SSF81891">
    <property type="entry name" value="Poly A polymerase C-terminal region-like"/>
    <property type="match status" value="1"/>
</dbReference>
<dbReference type="NCBIfam" id="NF009814">
    <property type="entry name" value="PRK13299.1"/>
    <property type="match status" value="1"/>
</dbReference>
<dbReference type="GO" id="GO:0008033">
    <property type="term" value="P:tRNA processing"/>
    <property type="evidence" value="ECO:0007669"/>
    <property type="project" value="UniProtKB-KW"/>
</dbReference>
<keyword evidence="6" id="KW-0547">Nucleotide-binding</keyword>
<feature type="domain" description="tRNA nucleotidyltransferase/poly(A) polymerase RNA and SrmB- binding" evidence="11">
    <location>
        <begin position="191"/>
        <end position="230"/>
    </location>
</feature>